<dbReference type="Pfam" id="PF13439">
    <property type="entry name" value="Glyco_transf_4"/>
    <property type="match status" value="1"/>
</dbReference>
<dbReference type="InterPro" id="IPR028098">
    <property type="entry name" value="Glyco_trans_4-like_N"/>
</dbReference>
<dbReference type="PANTHER" id="PTHR46401:SF2">
    <property type="entry name" value="GLYCOSYLTRANSFERASE WBBK-RELATED"/>
    <property type="match status" value="1"/>
</dbReference>
<proteinExistence type="predicted"/>
<name>A0A1G8EQ54_9BURK</name>
<dbReference type="Pfam" id="PF00534">
    <property type="entry name" value="Glycos_transf_1"/>
    <property type="match status" value="1"/>
</dbReference>
<evidence type="ECO:0000313" key="4">
    <source>
        <dbReference type="EMBL" id="SDH72041.1"/>
    </source>
</evidence>
<dbReference type="SUPFAM" id="SSF53756">
    <property type="entry name" value="UDP-Glycosyltransferase/glycogen phosphorylase"/>
    <property type="match status" value="1"/>
</dbReference>
<reference evidence="4 5" key="1">
    <citation type="submission" date="2016-10" db="EMBL/GenBank/DDBJ databases">
        <authorList>
            <person name="de Groot N.N."/>
        </authorList>
    </citation>
    <scope>NUCLEOTIDE SEQUENCE [LARGE SCALE GENOMIC DNA]</scope>
    <source>
        <strain evidence="4 5">LMG 2247</strain>
    </source>
</reference>
<evidence type="ECO:0000259" key="2">
    <source>
        <dbReference type="Pfam" id="PF00534"/>
    </source>
</evidence>
<dbReference type="CDD" id="cd03801">
    <property type="entry name" value="GT4_PimA-like"/>
    <property type="match status" value="1"/>
</dbReference>
<dbReference type="InterPro" id="IPR001296">
    <property type="entry name" value="Glyco_trans_1"/>
</dbReference>
<feature type="domain" description="Glycosyltransferase subfamily 4-like N-terminal" evidence="3">
    <location>
        <begin position="19"/>
        <end position="188"/>
    </location>
</feature>
<feature type="domain" description="Glycosyl transferase family 1" evidence="2">
    <location>
        <begin position="196"/>
        <end position="355"/>
    </location>
</feature>
<dbReference type="AlphaFoldDB" id="A0A1G8EQ54"/>
<gene>
    <name evidence="4" type="ORF">SAMN05216466_112186</name>
</gene>
<evidence type="ECO:0000256" key="1">
    <source>
        <dbReference type="ARBA" id="ARBA00022679"/>
    </source>
</evidence>
<dbReference type="EMBL" id="FNCJ01000012">
    <property type="protein sequence ID" value="SDH72041.1"/>
    <property type="molecule type" value="Genomic_DNA"/>
</dbReference>
<organism evidence="4 5">
    <name type="scientific">Paraburkholderia phenazinium</name>
    <dbReference type="NCBI Taxonomy" id="60549"/>
    <lineage>
        <taxon>Bacteria</taxon>
        <taxon>Pseudomonadati</taxon>
        <taxon>Pseudomonadota</taxon>
        <taxon>Betaproteobacteria</taxon>
        <taxon>Burkholderiales</taxon>
        <taxon>Burkholderiaceae</taxon>
        <taxon>Paraburkholderia</taxon>
    </lineage>
</organism>
<dbReference type="GO" id="GO:0009103">
    <property type="term" value="P:lipopolysaccharide biosynthetic process"/>
    <property type="evidence" value="ECO:0007669"/>
    <property type="project" value="TreeGrafter"/>
</dbReference>
<evidence type="ECO:0000313" key="5">
    <source>
        <dbReference type="Proteomes" id="UP000199706"/>
    </source>
</evidence>
<protein>
    <submittedName>
        <fullName evidence="4">Glycosyltransferase involved in cell wall bisynthesis</fullName>
    </submittedName>
</protein>
<dbReference type="Gene3D" id="3.40.50.2000">
    <property type="entry name" value="Glycogen Phosphorylase B"/>
    <property type="match status" value="2"/>
</dbReference>
<keyword evidence="1 4" id="KW-0808">Transferase</keyword>
<dbReference type="PANTHER" id="PTHR46401">
    <property type="entry name" value="GLYCOSYLTRANSFERASE WBBK-RELATED"/>
    <property type="match status" value="1"/>
</dbReference>
<sequence length="397" mass="43854">MSEDGMRILIVTHVVARNDGQGRVNYEIARAALAAGHCVTLLASRVAPDLLDDPRVRFVQIAVSRLPTRLLQHQIFAWRSGLWIRANRNEFDVVHVNGFISWARADVNAVHFVHDGWYRCGFYPFAFFRSLYEAYQVAYTRLNAHCEKWAFQHSEVIVPVSEKVAGEVRSLGIDRARLQVIHNGVDVDEFAPGASERARFGLPDAPFLLLFAGDLRVSRKNLDTVLRALAMTPRHVHLVVAGILRNSPYPATVAALGLADRVHFTDLVKDMPALMRSVDAFVFPSRYEAMSLVLLEALAAALPVITAKTSGGAEVIGSDCGVVLDNPDDVLGLADAIERVAGDRVQARRMGKAARALARTLGWDTMAQRYLSLYEGICMRRGVQRDAVAQVELSAES</sequence>
<accession>A0A1G8EQ54</accession>
<evidence type="ECO:0000259" key="3">
    <source>
        <dbReference type="Pfam" id="PF13439"/>
    </source>
</evidence>
<dbReference type="Proteomes" id="UP000199706">
    <property type="component" value="Unassembled WGS sequence"/>
</dbReference>
<dbReference type="GO" id="GO:0016757">
    <property type="term" value="F:glycosyltransferase activity"/>
    <property type="evidence" value="ECO:0007669"/>
    <property type="project" value="InterPro"/>
</dbReference>